<gene>
    <name evidence="1" type="ORF">P5673_010335</name>
</gene>
<evidence type="ECO:0000313" key="2">
    <source>
        <dbReference type="Proteomes" id="UP001249851"/>
    </source>
</evidence>
<organism evidence="1 2">
    <name type="scientific">Acropora cervicornis</name>
    <name type="common">Staghorn coral</name>
    <dbReference type="NCBI Taxonomy" id="6130"/>
    <lineage>
        <taxon>Eukaryota</taxon>
        <taxon>Metazoa</taxon>
        <taxon>Cnidaria</taxon>
        <taxon>Anthozoa</taxon>
        <taxon>Hexacorallia</taxon>
        <taxon>Scleractinia</taxon>
        <taxon>Astrocoeniina</taxon>
        <taxon>Acroporidae</taxon>
        <taxon>Acropora</taxon>
    </lineage>
</organism>
<sequence length="299" mass="33496">MQGRRKLKNRKELTSTLKRTGVLNYQESKKLGSSVDKFQKEFEMKLKDLSLQQSLLIASQRKRQSRRGSLPSGPTFELLCEEKTKKTNSRTLRNSFSDSAIYQCALKGDAGGKEKGIKLGAKTGASLSTGLKLPSLFCNNKERDAKLIEVEEIKSISLPDESIFDKIGRSSQAKPKLEALVTKSEVPRSCYSPTVTASPPTLRMTRRGSIQASTVTTEDFSPNRRRGIRRGSCPTLGSKWELAKKHFLGLAASKDGEDDKESFFARQAEEMKKCRYLRFPKSIVEDEEAEDSDELLTDK</sequence>
<reference evidence="1" key="1">
    <citation type="journal article" date="2023" name="G3 (Bethesda)">
        <title>Whole genome assembly and annotation of the endangered Caribbean coral Acropora cervicornis.</title>
        <authorList>
            <person name="Selwyn J.D."/>
            <person name="Vollmer S.V."/>
        </authorList>
    </citation>
    <scope>NUCLEOTIDE SEQUENCE</scope>
    <source>
        <strain evidence="1">K2</strain>
    </source>
</reference>
<proteinExistence type="predicted"/>
<dbReference type="EMBL" id="JARQWQ010000018">
    <property type="protein sequence ID" value="KAK2566013.1"/>
    <property type="molecule type" value="Genomic_DNA"/>
</dbReference>
<evidence type="ECO:0000313" key="1">
    <source>
        <dbReference type="EMBL" id="KAK2566013.1"/>
    </source>
</evidence>
<accession>A0AAD9V9A6</accession>
<protein>
    <submittedName>
        <fullName evidence="1">Uncharacterized protein</fullName>
    </submittedName>
</protein>
<reference evidence="1" key="2">
    <citation type="journal article" date="2023" name="Science">
        <title>Genomic signatures of disease resistance in endangered staghorn corals.</title>
        <authorList>
            <person name="Vollmer S.V."/>
            <person name="Selwyn J.D."/>
            <person name="Despard B.A."/>
            <person name="Roesel C.L."/>
        </authorList>
    </citation>
    <scope>NUCLEOTIDE SEQUENCE</scope>
    <source>
        <strain evidence="1">K2</strain>
    </source>
</reference>
<name>A0AAD9V9A6_ACRCE</name>
<dbReference type="Proteomes" id="UP001249851">
    <property type="component" value="Unassembled WGS sequence"/>
</dbReference>
<dbReference type="AlphaFoldDB" id="A0AAD9V9A6"/>
<comment type="caution">
    <text evidence="1">The sequence shown here is derived from an EMBL/GenBank/DDBJ whole genome shotgun (WGS) entry which is preliminary data.</text>
</comment>
<keyword evidence="2" id="KW-1185">Reference proteome</keyword>